<organism evidence="2 4">
    <name type="scientific">Picrophilus torridus (strain ATCC 700027 / DSM 9790 / JCM 10055 / NBRC 100828 / KAW 2/3)</name>
    <dbReference type="NCBI Taxonomy" id="1122961"/>
    <lineage>
        <taxon>Archaea</taxon>
        <taxon>Methanobacteriati</taxon>
        <taxon>Thermoplasmatota</taxon>
        <taxon>Thermoplasmata</taxon>
        <taxon>Thermoplasmatales</taxon>
        <taxon>Picrophilaceae</taxon>
        <taxon>Picrophilus</taxon>
    </lineage>
</organism>
<dbReference type="RefSeq" id="WP_011177316.1">
    <property type="nucleotide sequence ID" value="NC_005877.1"/>
</dbReference>
<sequence>MFHWNWIVFVLVLLALFALSMIILGILTSYFGTGRSRAVGIILLVIGIIFGLFVIFGSYDVFRVSFVYSVLEPTVFYLIASIIGILIALLIFLGAIMKT</sequence>
<dbReference type="Proteomes" id="UP000192315">
    <property type="component" value="Unassembled WGS sequence"/>
</dbReference>
<feature type="transmembrane region" description="Helical" evidence="1">
    <location>
        <begin position="6"/>
        <end position="27"/>
    </location>
</feature>
<dbReference type="HOGENOM" id="CLU_2327115_0_0_2"/>
<evidence type="ECO:0000313" key="3">
    <source>
        <dbReference type="EMBL" id="SMD30592.1"/>
    </source>
</evidence>
<reference evidence="2 4" key="1">
    <citation type="journal article" date="2004" name="Proc. Natl. Acad. Sci. U.S.A.">
        <title>Genome sequence of Picrophilus torridus and its implications for life around pH 0.</title>
        <authorList>
            <person name="Futterer O."/>
            <person name="Angelov A."/>
            <person name="Liesegang H."/>
            <person name="Gottschalk G."/>
            <person name="Schleper C."/>
            <person name="Schepers B."/>
            <person name="Dock C."/>
            <person name="Antranikian G."/>
            <person name="Liebl W."/>
        </authorList>
    </citation>
    <scope>NUCLEOTIDE SEQUENCE [LARGE SCALE GENOMIC DNA]</scope>
    <source>
        <strain evidence="4">ATCC 700027 / DSM 9790 / JCM 10055 / NBRC 100828</strain>
        <strain evidence="2">DSM 9790</strain>
    </source>
</reference>
<reference evidence="3 5" key="3">
    <citation type="submission" date="2017-04" db="EMBL/GenBank/DDBJ databases">
        <authorList>
            <person name="Varghese N."/>
            <person name="Submissions S."/>
        </authorList>
    </citation>
    <scope>NUCLEOTIDE SEQUENCE [LARGE SCALE GENOMIC DNA]</scope>
    <source>
        <strain evidence="3 5">DSM 9789</strain>
    </source>
</reference>
<keyword evidence="1" id="KW-0472">Membrane</keyword>
<evidence type="ECO:0000313" key="5">
    <source>
        <dbReference type="Proteomes" id="UP000192315"/>
    </source>
</evidence>
<evidence type="ECO:0000313" key="4">
    <source>
        <dbReference type="Proteomes" id="UP000000438"/>
    </source>
</evidence>
<evidence type="ECO:0000256" key="1">
    <source>
        <dbReference type="SAM" id="Phobius"/>
    </source>
</evidence>
<reference evidence="2" key="2">
    <citation type="submission" date="2004-02" db="EMBL/GenBank/DDBJ databases">
        <authorList>
            <person name="Fuetterer O."/>
            <person name="Angelov A."/>
            <person name="Liesegang H."/>
            <person name="Gottschalk G."/>
            <person name="Schleper C."/>
            <person name="Schepers B."/>
            <person name="Dock C."/>
            <person name="Antranikian G."/>
            <person name="Liebl W."/>
        </authorList>
    </citation>
    <scope>NUCLEOTIDE SEQUENCE</scope>
    <source>
        <strain evidence="2">DSM 9790</strain>
    </source>
</reference>
<dbReference type="InParanoid" id="Q6L1Q2"/>
<evidence type="ECO:0000313" key="2">
    <source>
        <dbReference type="EMBL" id="AAT43100.1"/>
    </source>
</evidence>
<feature type="transmembrane region" description="Helical" evidence="1">
    <location>
        <begin position="74"/>
        <end position="96"/>
    </location>
</feature>
<accession>Q6L1Q2</accession>
<feature type="transmembrane region" description="Helical" evidence="1">
    <location>
        <begin position="39"/>
        <end position="62"/>
    </location>
</feature>
<dbReference type="PaxDb" id="263820-PTO0515"/>
<dbReference type="AlphaFoldDB" id="Q6L1Q2"/>
<keyword evidence="5" id="KW-1185">Reference proteome</keyword>
<dbReference type="EMBL" id="FWYE01000001">
    <property type="protein sequence ID" value="SMD30592.1"/>
    <property type="molecule type" value="Genomic_DNA"/>
</dbReference>
<dbReference type="EMBL" id="AE017261">
    <property type="protein sequence ID" value="AAT43100.1"/>
    <property type="molecule type" value="Genomic_DNA"/>
</dbReference>
<dbReference type="eggNOG" id="arCOG07411">
    <property type="taxonomic scope" value="Archaea"/>
</dbReference>
<keyword evidence="1" id="KW-0812">Transmembrane</keyword>
<dbReference type="GeneID" id="2844462"/>
<dbReference type="KEGG" id="pto:PTO0515"/>
<dbReference type="STRING" id="263820.PTO0515"/>
<protein>
    <submittedName>
        <fullName evidence="2">Hypothetical membrane associated protein</fullName>
    </submittedName>
</protein>
<accession>A0A8G2FW69</accession>
<keyword evidence="1" id="KW-1133">Transmembrane helix</keyword>
<dbReference type="Proteomes" id="UP000000438">
    <property type="component" value="Chromosome"/>
</dbReference>
<proteinExistence type="predicted"/>
<name>Q6L1Q2_PICTO</name>
<gene>
    <name evidence="2" type="ordered locus">PTO0515</name>
    <name evidence="3" type="ORF">SAMN02745355_0481</name>
</gene>